<dbReference type="RefSeq" id="WP_096573718.1">
    <property type="nucleotide sequence ID" value="NZ_CAWNJS010000001.1"/>
</dbReference>
<dbReference type="KEGG" id="ttq:NIES37_04350"/>
<gene>
    <name evidence="1" type="ORF">NIES37_04350</name>
</gene>
<dbReference type="EMBL" id="AP018248">
    <property type="protein sequence ID" value="BAY96502.1"/>
    <property type="molecule type" value="Genomic_DNA"/>
</dbReference>
<dbReference type="InterPro" id="IPR021469">
    <property type="entry name" value="DUF3122"/>
</dbReference>
<evidence type="ECO:0000313" key="2">
    <source>
        <dbReference type="Proteomes" id="UP000218785"/>
    </source>
</evidence>
<accession>A0A1Z4MSQ4</accession>
<evidence type="ECO:0000313" key="1">
    <source>
        <dbReference type="EMBL" id="BAY96502.1"/>
    </source>
</evidence>
<dbReference type="Proteomes" id="UP000218785">
    <property type="component" value="Chromosome"/>
</dbReference>
<protein>
    <recommendedName>
        <fullName evidence="3">DUF3122 domain-containing protein</fullName>
    </recommendedName>
</protein>
<dbReference type="AlphaFoldDB" id="A0A1Z4MSQ4"/>
<reference evidence="1 2" key="1">
    <citation type="submission" date="2017-06" db="EMBL/GenBank/DDBJ databases">
        <title>Genome sequencing of cyanobaciteial culture collection at National Institute for Environmental Studies (NIES).</title>
        <authorList>
            <person name="Hirose Y."/>
            <person name="Shimura Y."/>
            <person name="Fujisawa T."/>
            <person name="Nakamura Y."/>
            <person name="Kawachi M."/>
        </authorList>
    </citation>
    <scope>NUCLEOTIDE SEQUENCE [LARGE SCALE GENOMIC DNA]</scope>
    <source>
        <strain evidence="1 2">NIES-37</strain>
    </source>
</reference>
<organism evidence="1 2">
    <name type="scientific">Tolypothrix tenuis PCC 7101</name>
    <dbReference type="NCBI Taxonomy" id="231146"/>
    <lineage>
        <taxon>Bacteria</taxon>
        <taxon>Bacillati</taxon>
        <taxon>Cyanobacteriota</taxon>
        <taxon>Cyanophyceae</taxon>
        <taxon>Nostocales</taxon>
        <taxon>Tolypothrichaceae</taxon>
        <taxon>Tolypothrix</taxon>
    </lineage>
</organism>
<evidence type="ECO:0008006" key="3">
    <source>
        <dbReference type="Google" id="ProtNLM"/>
    </source>
</evidence>
<proteinExistence type="predicted"/>
<dbReference type="Pfam" id="PF11320">
    <property type="entry name" value="DUF3122"/>
    <property type="match status" value="1"/>
</dbReference>
<sequence length="171" mass="19330">MLRRFLQSFWWMLLLGILTMLIFLGLEIKSYQTAIAAITKFEQVPGEIIYRSHLKLDDQSGNTWQVILWKQIYPGHPPSVNLRLVGFPGSAELIHPQPLRITKATGEVLTAPDVFLEEAPVPSIGQYDFQNILPKLPIEPLQLGIPLPVQHFINISVPPSVVQEWQSVVSN</sequence>
<name>A0A1Z4MSQ4_9CYAN</name>
<keyword evidence="2" id="KW-1185">Reference proteome</keyword>